<keyword evidence="3" id="KW-1185">Reference proteome</keyword>
<evidence type="ECO:0000313" key="3">
    <source>
        <dbReference type="Proteomes" id="UP000436483"/>
    </source>
</evidence>
<proteinExistence type="predicted"/>
<protein>
    <submittedName>
        <fullName evidence="2">Uncharacterized protein</fullName>
    </submittedName>
</protein>
<dbReference type="AlphaFoldDB" id="A0A7X3MVB2"/>
<feature type="compositionally biased region" description="Polar residues" evidence="1">
    <location>
        <begin position="20"/>
        <end position="34"/>
    </location>
</feature>
<organism evidence="2 3">
    <name type="scientific">Microvirga makkahensis</name>
    <dbReference type="NCBI Taxonomy" id="1128670"/>
    <lineage>
        <taxon>Bacteria</taxon>
        <taxon>Pseudomonadati</taxon>
        <taxon>Pseudomonadota</taxon>
        <taxon>Alphaproteobacteria</taxon>
        <taxon>Hyphomicrobiales</taxon>
        <taxon>Methylobacteriaceae</taxon>
        <taxon>Microvirga</taxon>
    </lineage>
</organism>
<dbReference type="EMBL" id="WURB01000020">
    <property type="protein sequence ID" value="MXQ13723.1"/>
    <property type="molecule type" value="Genomic_DNA"/>
</dbReference>
<dbReference type="Proteomes" id="UP000436483">
    <property type="component" value="Unassembled WGS sequence"/>
</dbReference>
<reference evidence="2 3" key="1">
    <citation type="submission" date="2019-12" db="EMBL/GenBank/DDBJ databases">
        <authorList>
            <person name="Yuan C.-G."/>
        </authorList>
    </citation>
    <scope>NUCLEOTIDE SEQUENCE [LARGE SCALE GENOMIC DNA]</scope>
    <source>
        <strain evidence="2 3">KCTC 23863</strain>
    </source>
</reference>
<evidence type="ECO:0000313" key="2">
    <source>
        <dbReference type="EMBL" id="MXQ13723.1"/>
    </source>
</evidence>
<comment type="caution">
    <text evidence="2">The sequence shown here is derived from an EMBL/GenBank/DDBJ whole genome shotgun (WGS) entry which is preliminary data.</text>
</comment>
<gene>
    <name evidence="2" type="ORF">GR328_20125</name>
</gene>
<sequence length="83" mass="8911">MGQVFHGSATTPEAVRRAIQHSQAGLNASGSTRSPKCRDFSIFRRVEVKRLPSCPPPSVQCSSRGPASLRDRLSSRPSMGSGE</sequence>
<reference evidence="2 3" key="2">
    <citation type="submission" date="2020-01" db="EMBL/GenBank/DDBJ databases">
        <title>Microvirga sp. nov., an arsenate reduction bacterium isolated from Tibet hotspring sediments.</title>
        <authorList>
            <person name="Xian W.-D."/>
            <person name="Li W.-J."/>
        </authorList>
    </citation>
    <scope>NUCLEOTIDE SEQUENCE [LARGE SCALE GENOMIC DNA]</scope>
    <source>
        <strain evidence="2 3">KCTC 23863</strain>
    </source>
</reference>
<evidence type="ECO:0000256" key="1">
    <source>
        <dbReference type="SAM" id="MobiDB-lite"/>
    </source>
</evidence>
<feature type="region of interest" description="Disordered" evidence="1">
    <location>
        <begin position="1"/>
        <end position="35"/>
    </location>
</feature>
<accession>A0A7X3MVB2</accession>
<name>A0A7X3MVB2_9HYPH</name>
<feature type="region of interest" description="Disordered" evidence="1">
    <location>
        <begin position="53"/>
        <end position="83"/>
    </location>
</feature>